<dbReference type="GO" id="GO:0000160">
    <property type="term" value="P:phosphorelay signal transduction system"/>
    <property type="evidence" value="ECO:0007669"/>
    <property type="project" value="InterPro"/>
</dbReference>
<dbReference type="PROSITE" id="PS50110">
    <property type="entry name" value="RESPONSE_REGULATORY"/>
    <property type="match status" value="1"/>
</dbReference>
<dbReference type="InterPro" id="IPR011006">
    <property type="entry name" value="CheY-like_superfamily"/>
</dbReference>
<dbReference type="Pfam" id="PF00072">
    <property type="entry name" value="Response_reg"/>
    <property type="match status" value="1"/>
</dbReference>
<accession>A0A9X1V0K8</accession>
<dbReference type="Proteomes" id="UP001139226">
    <property type="component" value="Unassembled WGS sequence"/>
</dbReference>
<dbReference type="Gene3D" id="3.40.50.2300">
    <property type="match status" value="1"/>
</dbReference>
<feature type="modified residue" description="4-aspartylphosphate" evidence="2">
    <location>
        <position position="58"/>
    </location>
</feature>
<dbReference type="SUPFAM" id="SSF52172">
    <property type="entry name" value="CheY-like"/>
    <property type="match status" value="1"/>
</dbReference>
<organism evidence="4 5">
    <name type="scientific">Christiangramia lutea</name>
    <dbReference type="NCBI Taxonomy" id="1607951"/>
    <lineage>
        <taxon>Bacteria</taxon>
        <taxon>Pseudomonadati</taxon>
        <taxon>Bacteroidota</taxon>
        <taxon>Flavobacteriia</taxon>
        <taxon>Flavobacteriales</taxon>
        <taxon>Flavobacteriaceae</taxon>
        <taxon>Christiangramia</taxon>
    </lineage>
</organism>
<gene>
    <name evidence="4" type="ORF">ML462_02190</name>
</gene>
<dbReference type="InterPro" id="IPR050595">
    <property type="entry name" value="Bact_response_regulator"/>
</dbReference>
<proteinExistence type="predicted"/>
<sequence>MIKSVWVIDDDEIYQMIIKKLIGRSQAFDEEHYYKCVLDVFKDLESPDFQLPDVIFLDINMPQMDGWQFIERLRELCPDLSAKCNIYIVSSSIAYSDKERAKKYPEISNFLSKPVSVEVITEIAEAVNKKTRCRDQA</sequence>
<evidence type="ECO:0000313" key="5">
    <source>
        <dbReference type="Proteomes" id="UP001139226"/>
    </source>
</evidence>
<name>A0A9X1V0K8_9FLAO</name>
<dbReference type="SMART" id="SM00448">
    <property type="entry name" value="REC"/>
    <property type="match status" value="1"/>
</dbReference>
<keyword evidence="5" id="KW-1185">Reference proteome</keyword>
<dbReference type="AlphaFoldDB" id="A0A9X1V0K8"/>
<dbReference type="PANTHER" id="PTHR44591:SF3">
    <property type="entry name" value="RESPONSE REGULATORY DOMAIN-CONTAINING PROTEIN"/>
    <property type="match status" value="1"/>
</dbReference>
<keyword evidence="1 2" id="KW-0597">Phosphoprotein</keyword>
<evidence type="ECO:0000256" key="2">
    <source>
        <dbReference type="PROSITE-ProRule" id="PRU00169"/>
    </source>
</evidence>
<dbReference type="EMBL" id="JAKVTV010000001">
    <property type="protein sequence ID" value="MCH4821970.1"/>
    <property type="molecule type" value="Genomic_DNA"/>
</dbReference>
<dbReference type="InterPro" id="IPR001789">
    <property type="entry name" value="Sig_transdc_resp-reg_receiver"/>
</dbReference>
<reference evidence="4" key="1">
    <citation type="submission" date="2022-03" db="EMBL/GenBank/DDBJ databases">
        <title>Gramella crocea sp. nov., isolated from activated sludge of a seafood processing plant.</title>
        <authorList>
            <person name="Zhang X."/>
        </authorList>
    </citation>
    <scope>NUCLEOTIDE SEQUENCE</scope>
    <source>
        <strain evidence="4">YJ019</strain>
    </source>
</reference>
<comment type="caution">
    <text evidence="4">The sequence shown here is derived from an EMBL/GenBank/DDBJ whole genome shotgun (WGS) entry which is preliminary data.</text>
</comment>
<evidence type="ECO:0000256" key="1">
    <source>
        <dbReference type="ARBA" id="ARBA00022553"/>
    </source>
</evidence>
<dbReference type="RefSeq" id="WP_240712093.1">
    <property type="nucleotide sequence ID" value="NZ_JAKVTV010000001.1"/>
</dbReference>
<evidence type="ECO:0000313" key="4">
    <source>
        <dbReference type="EMBL" id="MCH4821970.1"/>
    </source>
</evidence>
<feature type="domain" description="Response regulatory" evidence="3">
    <location>
        <begin position="4"/>
        <end position="128"/>
    </location>
</feature>
<dbReference type="PANTHER" id="PTHR44591">
    <property type="entry name" value="STRESS RESPONSE REGULATOR PROTEIN 1"/>
    <property type="match status" value="1"/>
</dbReference>
<evidence type="ECO:0000259" key="3">
    <source>
        <dbReference type="PROSITE" id="PS50110"/>
    </source>
</evidence>
<protein>
    <submittedName>
        <fullName evidence="4">Response regulator</fullName>
    </submittedName>
</protein>